<dbReference type="EMBL" id="CM056814">
    <property type="protein sequence ID" value="KAJ8626677.1"/>
    <property type="molecule type" value="Genomic_DNA"/>
</dbReference>
<proteinExistence type="predicted"/>
<reference evidence="1 2" key="1">
    <citation type="journal article" date="2022" name="Hortic Res">
        <title>A haplotype resolved chromosomal level avocado genome allows analysis of novel avocado genes.</title>
        <authorList>
            <person name="Nath O."/>
            <person name="Fletcher S.J."/>
            <person name="Hayward A."/>
            <person name="Shaw L.M."/>
            <person name="Masouleh A.K."/>
            <person name="Furtado A."/>
            <person name="Henry R.J."/>
            <person name="Mitter N."/>
        </authorList>
    </citation>
    <scope>NUCLEOTIDE SEQUENCE [LARGE SCALE GENOMIC DNA]</scope>
    <source>
        <strain evidence="2">cv. Hass</strain>
    </source>
</reference>
<comment type="caution">
    <text evidence="1">The sequence shown here is derived from an EMBL/GenBank/DDBJ whole genome shotgun (WGS) entry which is preliminary data.</text>
</comment>
<sequence length="70" mass="8224">MPQGESRMYNFRCSQLYTPFGLENELCSLNAELVFEQSRRPRLSRTFFHCHNSLDLESTRVRSVDPPVET</sequence>
<accession>A0ACC2KZZ4</accession>
<protein>
    <submittedName>
        <fullName evidence="1">Uncharacterized protein</fullName>
    </submittedName>
</protein>
<organism evidence="1 2">
    <name type="scientific">Persea americana</name>
    <name type="common">Avocado</name>
    <dbReference type="NCBI Taxonomy" id="3435"/>
    <lineage>
        <taxon>Eukaryota</taxon>
        <taxon>Viridiplantae</taxon>
        <taxon>Streptophyta</taxon>
        <taxon>Embryophyta</taxon>
        <taxon>Tracheophyta</taxon>
        <taxon>Spermatophyta</taxon>
        <taxon>Magnoliopsida</taxon>
        <taxon>Magnoliidae</taxon>
        <taxon>Laurales</taxon>
        <taxon>Lauraceae</taxon>
        <taxon>Persea</taxon>
    </lineage>
</organism>
<evidence type="ECO:0000313" key="2">
    <source>
        <dbReference type="Proteomes" id="UP001234297"/>
    </source>
</evidence>
<evidence type="ECO:0000313" key="1">
    <source>
        <dbReference type="EMBL" id="KAJ8626677.1"/>
    </source>
</evidence>
<gene>
    <name evidence="1" type="ORF">MRB53_019984</name>
</gene>
<keyword evidence="2" id="KW-1185">Reference proteome</keyword>
<dbReference type="Proteomes" id="UP001234297">
    <property type="component" value="Chromosome 6"/>
</dbReference>
<name>A0ACC2KZZ4_PERAE</name>